<feature type="compositionally biased region" description="Polar residues" evidence="1">
    <location>
        <begin position="225"/>
        <end position="235"/>
    </location>
</feature>
<evidence type="ECO:0000256" key="1">
    <source>
        <dbReference type="SAM" id="MobiDB-lite"/>
    </source>
</evidence>
<proteinExistence type="predicted"/>
<evidence type="ECO:0000256" key="2">
    <source>
        <dbReference type="SAM" id="Phobius"/>
    </source>
</evidence>
<reference evidence="4 5" key="1">
    <citation type="submission" date="2018-10" db="EMBL/GenBank/DDBJ databases">
        <authorList>
            <person name="Perry B.J."/>
            <person name="Sullivan J.T."/>
            <person name="Murphy R.J.T."/>
            <person name="Ramsay J.P."/>
            <person name="Ronson C.W."/>
        </authorList>
    </citation>
    <scope>NUCLEOTIDE SEQUENCE [LARGE SCALE GENOMIC DNA]</scope>
    <source>
        <strain evidence="4 5">R88b</strain>
    </source>
</reference>
<dbReference type="InterPro" id="IPR003646">
    <property type="entry name" value="SH3-like_bac-type"/>
</dbReference>
<evidence type="ECO:0000259" key="3">
    <source>
        <dbReference type="Pfam" id="PF08239"/>
    </source>
</evidence>
<dbReference type="Proteomes" id="UP000503017">
    <property type="component" value="Chromosome"/>
</dbReference>
<feature type="compositionally biased region" description="Low complexity" evidence="1">
    <location>
        <begin position="158"/>
        <end position="172"/>
    </location>
</feature>
<keyword evidence="2" id="KW-0472">Membrane</keyword>
<feature type="region of interest" description="Disordered" evidence="1">
    <location>
        <begin position="145"/>
        <end position="195"/>
    </location>
</feature>
<feature type="transmembrane region" description="Helical" evidence="2">
    <location>
        <begin position="60"/>
        <end position="82"/>
    </location>
</feature>
<protein>
    <submittedName>
        <fullName evidence="4">SH3 domain-containing protein</fullName>
    </submittedName>
</protein>
<dbReference type="Gene3D" id="2.30.30.40">
    <property type="entry name" value="SH3 Domains"/>
    <property type="match status" value="1"/>
</dbReference>
<keyword evidence="2" id="KW-0812">Transmembrane</keyword>
<keyword evidence="2" id="KW-1133">Transmembrane helix</keyword>
<gene>
    <name evidence="4" type="ORF">EB235_31850</name>
</gene>
<name>A0A6M7WZC3_RHILI</name>
<dbReference type="AlphaFoldDB" id="A0A6M7WZC3"/>
<evidence type="ECO:0000313" key="4">
    <source>
        <dbReference type="EMBL" id="QKD05514.1"/>
    </source>
</evidence>
<dbReference type="Pfam" id="PF08239">
    <property type="entry name" value="SH3_3"/>
    <property type="match status" value="1"/>
</dbReference>
<feature type="compositionally biased region" description="Low complexity" evidence="1">
    <location>
        <begin position="179"/>
        <end position="193"/>
    </location>
</feature>
<sequence length="313" mass="32609">MPIRRRTSGSDRKNIGPLMEVARVREPFSFGTPERRRFAMQFGYDMRPSFWQEVRSNSHLVIAAVGTAALLGVAAVALWLALPTGERQAAASQEQSIPTIPVKTMKIVPAGTTVAAATVPQAARKSDQVSPTVAGAKANIQALAANDPRWTGAQPKTASAAPDADQAAAPSQVEPAPDKPAAAAAFAQSATDTDATDELAKVAAPAPAAGSNPDGAQTAAIPETQPQVPDQQPANAQGEDDTAKARPRKVAAAGSGRILRAVTMRNAPKKGAAPIGTVPARTSVQLLGCKQWCEIVYNGKHGWIYKSYIKPGA</sequence>
<feature type="domain" description="SH3b" evidence="3">
    <location>
        <begin position="262"/>
        <end position="310"/>
    </location>
</feature>
<organism evidence="4 5">
    <name type="scientific">Mesorhizobium loti R88b</name>
    <dbReference type="NCBI Taxonomy" id="935548"/>
    <lineage>
        <taxon>Bacteria</taxon>
        <taxon>Pseudomonadati</taxon>
        <taxon>Pseudomonadota</taxon>
        <taxon>Alphaproteobacteria</taxon>
        <taxon>Hyphomicrobiales</taxon>
        <taxon>Phyllobacteriaceae</taxon>
        <taxon>Mesorhizobium</taxon>
    </lineage>
</organism>
<dbReference type="EMBL" id="CP033367">
    <property type="protein sequence ID" value="QKD05514.1"/>
    <property type="molecule type" value="Genomic_DNA"/>
</dbReference>
<feature type="region of interest" description="Disordered" evidence="1">
    <location>
        <begin position="225"/>
        <end position="256"/>
    </location>
</feature>
<accession>A0A6M7WZC3</accession>
<evidence type="ECO:0000313" key="5">
    <source>
        <dbReference type="Proteomes" id="UP000503017"/>
    </source>
</evidence>